<dbReference type="Proteomes" id="UP001266305">
    <property type="component" value="Unassembled WGS sequence"/>
</dbReference>
<organism evidence="2 3">
    <name type="scientific">Saguinus oedipus</name>
    <name type="common">Cotton-top tamarin</name>
    <name type="synonym">Oedipomidas oedipus</name>
    <dbReference type="NCBI Taxonomy" id="9490"/>
    <lineage>
        <taxon>Eukaryota</taxon>
        <taxon>Metazoa</taxon>
        <taxon>Chordata</taxon>
        <taxon>Craniata</taxon>
        <taxon>Vertebrata</taxon>
        <taxon>Euteleostomi</taxon>
        <taxon>Mammalia</taxon>
        <taxon>Eutheria</taxon>
        <taxon>Euarchontoglires</taxon>
        <taxon>Primates</taxon>
        <taxon>Haplorrhini</taxon>
        <taxon>Platyrrhini</taxon>
        <taxon>Cebidae</taxon>
        <taxon>Callitrichinae</taxon>
        <taxon>Saguinus</taxon>
    </lineage>
</organism>
<accession>A0ABQ9VYM1</accession>
<evidence type="ECO:0000256" key="1">
    <source>
        <dbReference type="ARBA" id="ARBA00022729"/>
    </source>
</evidence>
<dbReference type="InterPro" id="IPR052447">
    <property type="entry name" value="Dermatan-Sulfate_Isomerase"/>
</dbReference>
<evidence type="ECO:0000313" key="3">
    <source>
        <dbReference type="Proteomes" id="UP001266305"/>
    </source>
</evidence>
<sequence>MKEIHAFNCLSKVAVEIELRTSYSSEKEERGEHWLNVLVKDAPWDEVPLAHSLVGFATAYDFLYNYLSKTQQEKFLEEA</sequence>
<dbReference type="EMBL" id="JASSZA010000004">
    <property type="protein sequence ID" value="KAK2114231.1"/>
    <property type="molecule type" value="Genomic_DNA"/>
</dbReference>
<protein>
    <submittedName>
        <fullName evidence="2">Uncharacterized protein</fullName>
    </submittedName>
</protein>
<keyword evidence="3" id="KW-1185">Reference proteome</keyword>
<gene>
    <name evidence="2" type="ORF">P7K49_008497</name>
</gene>
<reference evidence="2 3" key="1">
    <citation type="submission" date="2023-05" db="EMBL/GenBank/DDBJ databases">
        <title>B98-5 Cell Line De Novo Hybrid Assembly: An Optical Mapping Approach.</title>
        <authorList>
            <person name="Kananen K."/>
            <person name="Auerbach J.A."/>
            <person name="Kautto E."/>
            <person name="Blachly J.S."/>
        </authorList>
    </citation>
    <scope>NUCLEOTIDE SEQUENCE [LARGE SCALE GENOMIC DNA]</scope>
    <source>
        <strain evidence="2">B95-8</strain>
        <tissue evidence="2">Cell line</tissue>
    </source>
</reference>
<dbReference type="PANTHER" id="PTHR15532:SF3">
    <property type="entry name" value="DERMATAN-SULFATE EPIMERASE"/>
    <property type="match status" value="1"/>
</dbReference>
<proteinExistence type="predicted"/>
<keyword evidence="1" id="KW-0732">Signal</keyword>
<comment type="caution">
    <text evidence="2">The sequence shown here is derived from an EMBL/GenBank/DDBJ whole genome shotgun (WGS) entry which is preliminary data.</text>
</comment>
<evidence type="ECO:0000313" key="2">
    <source>
        <dbReference type="EMBL" id="KAK2114231.1"/>
    </source>
</evidence>
<dbReference type="PANTHER" id="PTHR15532">
    <property type="match status" value="1"/>
</dbReference>
<name>A0ABQ9VYM1_SAGOE</name>